<dbReference type="PATRIC" id="fig|1423769.4.peg.1422"/>
<keyword evidence="1" id="KW-0472">Membrane</keyword>
<name>A0A0R1RHS4_9LACO</name>
<keyword evidence="3" id="KW-1185">Reference proteome</keyword>
<dbReference type="Proteomes" id="UP000051790">
    <property type="component" value="Unassembled WGS sequence"/>
</dbReference>
<keyword evidence="1" id="KW-1133">Transmembrane helix</keyword>
<dbReference type="OrthoDB" id="9947092at2"/>
<protein>
    <submittedName>
        <fullName evidence="2">Uncharacterized protein</fullName>
    </submittedName>
</protein>
<feature type="transmembrane region" description="Helical" evidence="1">
    <location>
        <begin position="6"/>
        <end position="25"/>
    </location>
</feature>
<dbReference type="AlphaFoldDB" id="A0A0R1RHS4"/>
<dbReference type="EMBL" id="AZEU01000018">
    <property type="protein sequence ID" value="KRL53219.1"/>
    <property type="molecule type" value="Genomic_DNA"/>
</dbReference>
<comment type="caution">
    <text evidence="2">The sequence shown here is derived from an EMBL/GenBank/DDBJ whole genome shotgun (WGS) entry which is preliminary data.</text>
</comment>
<feature type="transmembrane region" description="Helical" evidence="1">
    <location>
        <begin position="32"/>
        <end position="51"/>
    </location>
</feature>
<feature type="transmembrane region" description="Helical" evidence="1">
    <location>
        <begin position="57"/>
        <end position="77"/>
    </location>
</feature>
<evidence type="ECO:0000256" key="1">
    <source>
        <dbReference type="SAM" id="Phobius"/>
    </source>
</evidence>
<dbReference type="RefSeq" id="WP_054713779.1">
    <property type="nucleotide sequence ID" value="NZ_AZEU01000018.1"/>
</dbReference>
<evidence type="ECO:0000313" key="2">
    <source>
        <dbReference type="EMBL" id="KRL53219.1"/>
    </source>
</evidence>
<proteinExistence type="predicted"/>
<organism evidence="2 3">
    <name type="scientific">Lacticaseibacillus manihotivorans DSM 13343 = JCM 12514</name>
    <dbReference type="NCBI Taxonomy" id="1423769"/>
    <lineage>
        <taxon>Bacteria</taxon>
        <taxon>Bacillati</taxon>
        <taxon>Bacillota</taxon>
        <taxon>Bacilli</taxon>
        <taxon>Lactobacillales</taxon>
        <taxon>Lactobacillaceae</taxon>
        <taxon>Lacticaseibacillus</taxon>
    </lineage>
</organism>
<reference evidence="2 3" key="1">
    <citation type="journal article" date="2015" name="Genome Announc.">
        <title>Expanding the biotechnology potential of lactobacilli through comparative genomics of 213 strains and associated genera.</title>
        <authorList>
            <person name="Sun Z."/>
            <person name="Harris H.M."/>
            <person name="McCann A."/>
            <person name="Guo C."/>
            <person name="Argimon S."/>
            <person name="Zhang W."/>
            <person name="Yang X."/>
            <person name="Jeffery I.B."/>
            <person name="Cooney J.C."/>
            <person name="Kagawa T.F."/>
            <person name="Liu W."/>
            <person name="Song Y."/>
            <person name="Salvetti E."/>
            <person name="Wrobel A."/>
            <person name="Rasinkangas P."/>
            <person name="Parkhill J."/>
            <person name="Rea M.C."/>
            <person name="O'Sullivan O."/>
            <person name="Ritari J."/>
            <person name="Douillard F.P."/>
            <person name="Paul Ross R."/>
            <person name="Yang R."/>
            <person name="Briner A.E."/>
            <person name="Felis G.E."/>
            <person name="de Vos W.M."/>
            <person name="Barrangou R."/>
            <person name="Klaenhammer T.R."/>
            <person name="Caufield P.W."/>
            <person name="Cui Y."/>
            <person name="Zhang H."/>
            <person name="O'Toole P.W."/>
        </authorList>
    </citation>
    <scope>NUCLEOTIDE SEQUENCE [LARGE SCALE GENOMIC DNA]</scope>
    <source>
        <strain evidence="2 3">DSM 13343</strain>
    </source>
</reference>
<sequence length="86" mass="9613">MLIALIDILIFVITAGLLVTIIARIPTPLNLITGLFTALILALIAGAMFTWHSTFMILYILWMILIIAGLFGLRYWLRSGRSAHSR</sequence>
<keyword evidence="1" id="KW-0812">Transmembrane</keyword>
<evidence type="ECO:0000313" key="3">
    <source>
        <dbReference type="Proteomes" id="UP000051790"/>
    </source>
</evidence>
<accession>A0A0R1RHS4</accession>
<gene>
    <name evidence="2" type="ORF">FD01_GL001322</name>
</gene>